<dbReference type="PROSITE" id="PS51843">
    <property type="entry name" value="NR_LBD"/>
    <property type="match status" value="1"/>
</dbReference>
<evidence type="ECO:0000256" key="4">
    <source>
        <dbReference type="ARBA" id="ARBA00023015"/>
    </source>
</evidence>
<dbReference type="AlphaFoldDB" id="A0A7R9LV56"/>
<feature type="domain" description="NR LBD" evidence="9">
    <location>
        <begin position="373"/>
        <end position="599"/>
    </location>
</feature>
<evidence type="ECO:0000313" key="10">
    <source>
        <dbReference type="EMBL" id="CAD7648552.1"/>
    </source>
</evidence>
<evidence type="ECO:0000256" key="2">
    <source>
        <dbReference type="ARBA" id="ARBA00022771"/>
    </source>
</evidence>
<keyword evidence="7" id="KW-0675">Receptor</keyword>
<evidence type="ECO:0000256" key="3">
    <source>
        <dbReference type="ARBA" id="ARBA00022833"/>
    </source>
</evidence>
<dbReference type="GO" id="GO:0000978">
    <property type="term" value="F:RNA polymerase II cis-regulatory region sequence-specific DNA binding"/>
    <property type="evidence" value="ECO:0007669"/>
    <property type="project" value="TreeGrafter"/>
</dbReference>
<dbReference type="InterPro" id="IPR001628">
    <property type="entry name" value="Znf_hrmn_rcpt"/>
</dbReference>
<accession>A0A7R9LV56</accession>
<evidence type="ECO:0000256" key="5">
    <source>
        <dbReference type="ARBA" id="ARBA00023125"/>
    </source>
</evidence>
<feature type="domain" description="Nuclear receptor" evidence="8">
    <location>
        <begin position="204"/>
        <end position="260"/>
    </location>
</feature>
<proteinExistence type="predicted"/>
<evidence type="ECO:0000256" key="6">
    <source>
        <dbReference type="ARBA" id="ARBA00023163"/>
    </source>
</evidence>
<dbReference type="SMART" id="SM00430">
    <property type="entry name" value="HOLI"/>
    <property type="match status" value="2"/>
</dbReference>
<keyword evidence="2" id="KW-0863">Zinc-finger</keyword>
<dbReference type="InterPro" id="IPR000536">
    <property type="entry name" value="Nucl_hrmn_rcpt_lig-bd"/>
</dbReference>
<dbReference type="Gene3D" id="1.10.565.10">
    <property type="entry name" value="Retinoid X Receptor"/>
    <property type="match status" value="2"/>
</dbReference>
<name>A0A7R9LV56_9ACAR</name>
<evidence type="ECO:0000313" key="11">
    <source>
        <dbReference type="Proteomes" id="UP000728032"/>
    </source>
</evidence>
<keyword evidence="6" id="KW-0804">Transcription</keyword>
<dbReference type="InterPro" id="IPR035500">
    <property type="entry name" value="NHR-like_dom_sf"/>
</dbReference>
<dbReference type="PANTHER" id="PTHR24082">
    <property type="entry name" value="NUCLEAR HORMONE RECEPTOR"/>
    <property type="match status" value="1"/>
</dbReference>
<evidence type="ECO:0000256" key="1">
    <source>
        <dbReference type="ARBA" id="ARBA00022723"/>
    </source>
</evidence>
<evidence type="ECO:0000259" key="8">
    <source>
        <dbReference type="PROSITE" id="PS51030"/>
    </source>
</evidence>
<sequence>MTRNDLYLTPQAMPILRPITDYRNNLTELEGNRMTELMSAANVLTLTFGKITSQVDTYMDAMTAITRSTEDLVQRLVIMCKTLTAFNTICPNDQIALLKYGSIELCSMRQLTGYDPNTQYLAVHADKETSTLVKFEGIKSERKYLYEAYRQYYKCIHSEWDSDVIILNLLTSITLFNPNRPNLLHRKAIKQNYYETDVELRKCCTQLVKEIMSEEIDDYFPFFCHFDSKCSVNLKTRKFCRFCRLQKCFDIGMRKGCLLTDKEKDLRRKRLQMKREKLKETKESETIIDSTNTVIKRAADIAFESTSSSSESSQNNDITVEEGVICLNHSEFEDIMTDHILEKTSTFMLSVVPVDRPLDGNQTFNELEANKLSELLMASAVLKRPDSVISSEAKALLEACRVFSVKLEEEIQRVVKLSQNLSGFNTICEEDRISLLKYGSPEIIFLRLINDVNYDDKHVVIKTDNNFSTIIKLDLFEPTNSSFYAALKTYMQRVFNEYDYDPIIEDLLTVIMLYNPNRNKLTHRNIIKCQQSSYIYLLKRYLQTKYQCEWKIKETFMKLMNVMIELQVLSRVYQQHVHTRVPASFTPLLKEIYDVPPNAQVCPWDI</sequence>
<dbReference type="Pfam" id="PF00105">
    <property type="entry name" value="zf-C4"/>
    <property type="match status" value="1"/>
</dbReference>
<keyword evidence="5" id="KW-0238">DNA-binding</keyword>
<dbReference type="GO" id="GO:0045944">
    <property type="term" value="P:positive regulation of transcription by RNA polymerase II"/>
    <property type="evidence" value="ECO:0007669"/>
    <property type="project" value="TreeGrafter"/>
</dbReference>
<evidence type="ECO:0000256" key="7">
    <source>
        <dbReference type="ARBA" id="ARBA00023170"/>
    </source>
</evidence>
<dbReference type="GO" id="GO:0000122">
    <property type="term" value="P:negative regulation of transcription by RNA polymerase II"/>
    <property type="evidence" value="ECO:0007669"/>
    <property type="project" value="TreeGrafter"/>
</dbReference>
<keyword evidence="11" id="KW-1185">Reference proteome</keyword>
<dbReference type="InterPro" id="IPR050234">
    <property type="entry name" value="Nuclear_hormone_rcpt_NR1"/>
</dbReference>
<dbReference type="PANTHER" id="PTHR24082:SF283">
    <property type="entry name" value="NUCLEAR HORMONE RECEPTOR HR96"/>
    <property type="match status" value="1"/>
</dbReference>
<dbReference type="SUPFAM" id="SSF48508">
    <property type="entry name" value="Nuclear receptor ligand-binding domain"/>
    <property type="match status" value="2"/>
</dbReference>
<dbReference type="Proteomes" id="UP000728032">
    <property type="component" value="Unassembled WGS sequence"/>
</dbReference>
<protein>
    <submittedName>
        <fullName evidence="10">Uncharacterized protein</fullName>
    </submittedName>
</protein>
<keyword evidence="4" id="KW-0805">Transcription regulation</keyword>
<reference evidence="10" key="1">
    <citation type="submission" date="2020-11" db="EMBL/GenBank/DDBJ databases">
        <authorList>
            <person name="Tran Van P."/>
        </authorList>
    </citation>
    <scope>NUCLEOTIDE SEQUENCE</scope>
</reference>
<evidence type="ECO:0000259" key="9">
    <source>
        <dbReference type="PROSITE" id="PS51843"/>
    </source>
</evidence>
<dbReference type="EMBL" id="CAJPVJ010003212">
    <property type="protein sequence ID" value="CAG2167307.1"/>
    <property type="molecule type" value="Genomic_DNA"/>
</dbReference>
<dbReference type="PROSITE" id="PS51030">
    <property type="entry name" value="NUCLEAR_REC_DBD_2"/>
    <property type="match status" value="1"/>
</dbReference>
<dbReference type="OrthoDB" id="10489838at2759"/>
<dbReference type="GO" id="GO:0004879">
    <property type="term" value="F:nuclear receptor activity"/>
    <property type="evidence" value="ECO:0007669"/>
    <property type="project" value="TreeGrafter"/>
</dbReference>
<dbReference type="GO" id="GO:0008270">
    <property type="term" value="F:zinc ion binding"/>
    <property type="evidence" value="ECO:0007669"/>
    <property type="project" value="UniProtKB-KW"/>
</dbReference>
<dbReference type="EMBL" id="OC918037">
    <property type="protein sequence ID" value="CAD7648552.1"/>
    <property type="molecule type" value="Genomic_DNA"/>
</dbReference>
<dbReference type="SUPFAM" id="SSF57716">
    <property type="entry name" value="Glucocorticoid receptor-like (DNA-binding domain)"/>
    <property type="match status" value="1"/>
</dbReference>
<dbReference type="SMART" id="SM00399">
    <property type="entry name" value="ZnF_C4"/>
    <property type="match status" value="1"/>
</dbReference>
<keyword evidence="3" id="KW-0862">Zinc</keyword>
<dbReference type="GO" id="GO:0030154">
    <property type="term" value="P:cell differentiation"/>
    <property type="evidence" value="ECO:0007669"/>
    <property type="project" value="TreeGrafter"/>
</dbReference>
<keyword evidence="1" id="KW-0479">Metal-binding</keyword>
<organism evidence="10">
    <name type="scientific">Oppiella nova</name>
    <dbReference type="NCBI Taxonomy" id="334625"/>
    <lineage>
        <taxon>Eukaryota</taxon>
        <taxon>Metazoa</taxon>
        <taxon>Ecdysozoa</taxon>
        <taxon>Arthropoda</taxon>
        <taxon>Chelicerata</taxon>
        <taxon>Arachnida</taxon>
        <taxon>Acari</taxon>
        <taxon>Acariformes</taxon>
        <taxon>Sarcoptiformes</taxon>
        <taxon>Oribatida</taxon>
        <taxon>Brachypylina</taxon>
        <taxon>Oppioidea</taxon>
        <taxon>Oppiidae</taxon>
        <taxon>Oppiella</taxon>
    </lineage>
</organism>
<gene>
    <name evidence="10" type="ORF">ONB1V03_LOCUS6815</name>
</gene>